<feature type="chain" id="PRO_5040846588" evidence="3">
    <location>
        <begin position="18"/>
        <end position="251"/>
    </location>
</feature>
<evidence type="ECO:0000256" key="2">
    <source>
        <dbReference type="SAM" id="Phobius"/>
    </source>
</evidence>
<gene>
    <name evidence="4" type="ORF">OV079_35465</name>
</gene>
<dbReference type="RefSeq" id="WP_267773867.1">
    <property type="nucleotide sequence ID" value="NZ_JAPNKE010000002.1"/>
</dbReference>
<keyword evidence="2" id="KW-0812">Transmembrane</keyword>
<evidence type="ECO:0000313" key="4">
    <source>
        <dbReference type="EMBL" id="MCY1010774.1"/>
    </source>
</evidence>
<organism evidence="4 5">
    <name type="scientific">Nannocystis pusilla</name>
    <dbReference type="NCBI Taxonomy" id="889268"/>
    <lineage>
        <taxon>Bacteria</taxon>
        <taxon>Pseudomonadati</taxon>
        <taxon>Myxococcota</taxon>
        <taxon>Polyangia</taxon>
        <taxon>Nannocystales</taxon>
        <taxon>Nannocystaceae</taxon>
        <taxon>Nannocystis</taxon>
    </lineage>
</organism>
<protein>
    <submittedName>
        <fullName evidence="4">Uncharacterized protein</fullName>
    </submittedName>
</protein>
<evidence type="ECO:0000313" key="5">
    <source>
        <dbReference type="Proteomes" id="UP001150924"/>
    </source>
</evidence>
<dbReference type="Proteomes" id="UP001150924">
    <property type="component" value="Unassembled WGS sequence"/>
</dbReference>
<proteinExistence type="predicted"/>
<evidence type="ECO:0000256" key="1">
    <source>
        <dbReference type="SAM" id="MobiDB-lite"/>
    </source>
</evidence>
<comment type="caution">
    <text evidence="4">The sequence shown here is derived from an EMBL/GenBank/DDBJ whole genome shotgun (WGS) entry which is preliminary data.</text>
</comment>
<keyword evidence="2" id="KW-1133">Transmembrane helix</keyword>
<keyword evidence="3" id="KW-0732">Signal</keyword>
<name>A0A9X3EUX6_9BACT</name>
<feature type="compositionally biased region" description="Pro residues" evidence="1">
    <location>
        <begin position="16"/>
        <end position="25"/>
    </location>
</feature>
<dbReference type="EMBL" id="JAPNKE010000002">
    <property type="protein sequence ID" value="MCY1010774.1"/>
    <property type="molecule type" value="Genomic_DNA"/>
</dbReference>
<dbReference type="AlphaFoldDB" id="A0A9X3EUX6"/>
<feature type="transmembrane region" description="Helical" evidence="2">
    <location>
        <begin position="230"/>
        <end position="250"/>
    </location>
</feature>
<feature type="region of interest" description="Disordered" evidence="1">
    <location>
        <begin position="16"/>
        <end position="46"/>
    </location>
</feature>
<reference evidence="4" key="1">
    <citation type="submission" date="2022-11" db="EMBL/GenBank/DDBJ databases">
        <title>Minimal conservation of predation-associated metabolite biosynthetic gene clusters underscores biosynthetic potential of Myxococcota including descriptions for ten novel species: Archangium lansinium sp. nov., Myxococcus landrumus sp. nov., Nannocystis bai.</title>
        <authorList>
            <person name="Ahearne A."/>
            <person name="Stevens C."/>
            <person name="Phillips K."/>
        </authorList>
    </citation>
    <scope>NUCLEOTIDE SEQUENCE</scope>
    <source>
        <strain evidence="4">Na p29</strain>
    </source>
</reference>
<accession>A0A9X3EUX6</accession>
<keyword evidence="2" id="KW-0472">Membrane</keyword>
<feature type="signal peptide" evidence="3">
    <location>
        <begin position="1"/>
        <end position="17"/>
    </location>
</feature>
<keyword evidence="5" id="KW-1185">Reference proteome</keyword>
<sequence>MTTAVLLLALVQAPAPAPSGPPPEHGPFFAPEAATESHFPSGPPPAAPPRFSVGKGAFCFVEDAQCSSALIASVDVGVGINGIAGDRGVDLPYAHYNFRGGFTVRPLQLARKRWNPWSVGVIASWSRGTGVAANTGSVVDAPDEVVQTTPHTSAYRFGLVNQLWLSQKRNAFHVDLTVGVVRSSVLTYTGWYNGTHLEVAAGWAGWGGFFVSGDFLDGDSRVITGFRAHAIPALPAIGLVLLGLLAGGAMQ</sequence>
<evidence type="ECO:0000256" key="3">
    <source>
        <dbReference type="SAM" id="SignalP"/>
    </source>
</evidence>